<organism evidence="2 3">
    <name type="scientific">Aureobasidium pullulans</name>
    <name type="common">Black yeast</name>
    <name type="synonym">Pullularia pullulans</name>
    <dbReference type="NCBI Taxonomy" id="5580"/>
    <lineage>
        <taxon>Eukaryota</taxon>
        <taxon>Fungi</taxon>
        <taxon>Dikarya</taxon>
        <taxon>Ascomycota</taxon>
        <taxon>Pezizomycotina</taxon>
        <taxon>Dothideomycetes</taxon>
        <taxon>Dothideomycetidae</taxon>
        <taxon>Dothideales</taxon>
        <taxon>Saccotheciaceae</taxon>
        <taxon>Aureobasidium</taxon>
    </lineage>
</organism>
<comment type="caution">
    <text evidence="2">The sequence shown here is derived from an EMBL/GenBank/DDBJ whole genome shotgun (WGS) entry which is preliminary data.</text>
</comment>
<feature type="compositionally biased region" description="Polar residues" evidence="1">
    <location>
        <begin position="1"/>
        <end position="14"/>
    </location>
</feature>
<feature type="region of interest" description="Disordered" evidence="1">
    <location>
        <begin position="166"/>
        <end position="193"/>
    </location>
</feature>
<reference evidence="2 3" key="1">
    <citation type="submission" date="2018-10" db="EMBL/GenBank/DDBJ databases">
        <title>Fifty Aureobasidium pullulans genomes reveal a recombining polyextremotolerant generalist.</title>
        <authorList>
            <person name="Gostincar C."/>
            <person name="Turk M."/>
            <person name="Zajc J."/>
            <person name="Gunde-Cimerman N."/>
        </authorList>
    </citation>
    <scope>NUCLEOTIDE SEQUENCE [LARGE SCALE GENOMIC DNA]</scope>
    <source>
        <strain evidence="2 3">EXF-11900</strain>
    </source>
</reference>
<feature type="region of interest" description="Disordered" evidence="1">
    <location>
        <begin position="674"/>
        <end position="716"/>
    </location>
</feature>
<protein>
    <submittedName>
        <fullName evidence="2">Uncharacterized protein</fullName>
    </submittedName>
</protein>
<dbReference type="EMBL" id="QZAF01000253">
    <property type="protein sequence ID" value="THV69455.1"/>
    <property type="molecule type" value="Genomic_DNA"/>
</dbReference>
<feature type="region of interest" description="Disordered" evidence="1">
    <location>
        <begin position="290"/>
        <end position="318"/>
    </location>
</feature>
<feature type="compositionally biased region" description="Low complexity" evidence="1">
    <location>
        <begin position="678"/>
        <end position="699"/>
    </location>
</feature>
<dbReference type="Proteomes" id="UP000304951">
    <property type="component" value="Unassembled WGS sequence"/>
</dbReference>
<feature type="region of interest" description="Disordered" evidence="1">
    <location>
        <begin position="1"/>
        <end position="30"/>
    </location>
</feature>
<feature type="compositionally biased region" description="Basic and acidic residues" evidence="1">
    <location>
        <begin position="809"/>
        <end position="822"/>
    </location>
</feature>
<feature type="region of interest" description="Disordered" evidence="1">
    <location>
        <begin position="76"/>
        <end position="102"/>
    </location>
</feature>
<feature type="compositionally biased region" description="Low complexity" evidence="1">
    <location>
        <begin position="167"/>
        <end position="183"/>
    </location>
</feature>
<feature type="region of interest" description="Disordered" evidence="1">
    <location>
        <begin position="413"/>
        <end position="440"/>
    </location>
</feature>
<feature type="region of interest" description="Disordered" evidence="1">
    <location>
        <begin position="786"/>
        <end position="822"/>
    </location>
</feature>
<dbReference type="AlphaFoldDB" id="A0A4S8SGF1"/>
<gene>
    <name evidence="2" type="ORF">D6D28_05883</name>
</gene>
<feature type="compositionally biased region" description="Low complexity" evidence="1">
    <location>
        <begin position="79"/>
        <end position="94"/>
    </location>
</feature>
<sequence length="983" mass="107556">MSSPPYDWQGSSSLPPNPYGPPEDVVSQMWQQHADNVRANLALPDRAGALLSSIQDQAPQPQSSPQFGHAHRLELQGSQTQTARAQATQMETQTPQMSAPPRHFHSIQATSDQAPPMQTPRMYTPQMQTSQMYTSQMQSPQMQIPQGYNSQIQDPHAQIAPVWAAHTQPSQMQPPGMQTPQMHGPRRQSPSTQALSIQAAQNQAVQLQTPQAAIAQMQADRGQAPQIQTFRMQTARMQAPQGQAAQIQAALAQAPQLLATPQDVTQAALTHIMASRARQAQLAQAQVAQAQAARSQAHPVPATEHHTIQAQPSNGVNPRVWMRNRNKRLQAVVSTPTQLVSVGNRQQNVGGSVVHASPQHVQTPVMAAQHAQIPRGNGAHASGQQTQISRYGIPLEQSFGSAGARVLAQDVHPANRSGPQAQITRRADSQAGWQRDQPSSRDIQLAWTEGFGVHANVQQAQQSRHGLLLQQPIWGGAGVHANAQSMQPPRDGAAPAQHVGAAGIVANDHQQLLASRKSAPRVHAMGGTGVHASMHQIHPSRSGDLVDRAARAQQAQFVQQVHPVQQAQSVQQVQPVQQFQQAQEARQAHQAQQALQIQKAQQILQTHQAEQVLQARQVQEEAQRSRNQALIEDVIMQFAVPSVPESKAVDRAASDDVHIQGSKETLPEVAALLTSSRSVSPESNSTKSSTSRSSQIIASGRVESSGRGKPFIDLNRSAGNPQIELLQSSNSTDPPLDDREWEAETDLDQTYQLDTSEEMISSPLEASQETDTFDSDATPRAMRELLANEPSAGSRSTTPEPFNSRKRQTPHEEGSRKRQKAFGDRIDDIVMDVAHKPRAQIELEFVRIVEDLGMIEPESSQALAALRWMLNSKENTKENRKWPVVFKKWLLAMMRHSLNARMKTGDMTEVVAEDTEVVTGDTEPAKQVAPFCSKELHTLKCGHQSPSSEECGMNCYASKQLGNNVRLTGIKCVVCNRWILGDE</sequence>
<evidence type="ECO:0000313" key="3">
    <source>
        <dbReference type="Proteomes" id="UP000304951"/>
    </source>
</evidence>
<evidence type="ECO:0000313" key="2">
    <source>
        <dbReference type="EMBL" id="THV69455.1"/>
    </source>
</evidence>
<evidence type="ECO:0000256" key="1">
    <source>
        <dbReference type="SAM" id="MobiDB-lite"/>
    </source>
</evidence>
<accession>A0A4S8SGF1</accession>
<name>A0A4S8SGF1_AURPU</name>
<proteinExistence type="predicted"/>
<feature type="compositionally biased region" description="Polar residues" evidence="1">
    <location>
        <begin position="791"/>
        <end position="801"/>
    </location>
</feature>